<evidence type="ECO:0000256" key="2">
    <source>
        <dbReference type="ARBA" id="ARBA00004613"/>
    </source>
</evidence>
<evidence type="ECO:0000256" key="14">
    <source>
        <dbReference type="SAM" id="SignalP"/>
    </source>
</evidence>
<comment type="catalytic activity">
    <reaction evidence="13">
        <text>a [peptide]-C-terminal glycine + 2 L-ascorbate + O2 = a [peptide]-C-terminal (2S)-2-hydroxyglycine + 2 monodehydro-L-ascorbate radical + H2O</text>
        <dbReference type="Rhea" id="RHEA:21452"/>
        <dbReference type="Rhea" id="RHEA-COMP:13486"/>
        <dbReference type="Rhea" id="RHEA-COMP:15321"/>
        <dbReference type="ChEBI" id="CHEBI:15377"/>
        <dbReference type="ChEBI" id="CHEBI:15379"/>
        <dbReference type="ChEBI" id="CHEBI:38290"/>
        <dbReference type="ChEBI" id="CHEBI:59513"/>
        <dbReference type="ChEBI" id="CHEBI:137000"/>
        <dbReference type="ChEBI" id="CHEBI:142768"/>
        <dbReference type="EC" id="1.14.17.3"/>
    </reaction>
</comment>
<evidence type="ECO:0000256" key="12">
    <source>
        <dbReference type="ARBA" id="ARBA00023180"/>
    </source>
</evidence>
<dbReference type="SUPFAM" id="SSF49742">
    <property type="entry name" value="PHM/PNGase F"/>
    <property type="match status" value="2"/>
</dbReference>
<dbReference type="PANTHER" id="PTHR10680:SF14">
    <property type="entry name" value="PEPTIDYL-GLYCINE ALPHA-AMIDATING MONOOXYGENASE"/>
    <property type="match status" value="1"/>
</dbReference>
<dbReference type="PANTHER" id="PTHR10680">
    <property type="entry name" value="PEPTIDYL-GLYCINE ALPHA-AMIDATING MONOOXYGENASE"/>
    <property type="match status" value="1"/>
</dbReference>
<dbReference type="InterPro" id="IPR014783">
    <property type="entry name" value="Cu2_ascorb_mOase_CS-2"/>
</dbReference>
<dbReference type="PROSITE" id="PS51257">
    <property type="entry name" value="PROKAR_LIPOPROTEIN"/>
    <property type="match status" value="1"/>
</dbReference>
<keyword evidence="8" id="KW-0560">Oxidoreductase</keyword>
<dbReference type="GO" id="GO:0005576">
    <property type="term" value="C:extracellular region"/>
    <property type="evidence" value="ECO:0007669"/>
    <property type="project" value="UniProtKB-SubCell"/>
</dbReference>
<comment type="subcellular location">
    <subcellularLocation>
        <location evidence="2">Secreted</location>
    </subcellularLocation>
</comment>
<dbReference type="EMBL" id="HBUF01352534">
    <property type="protein sequence ID" value="CAG6714995.1"/>
    <property type="molecule type" value="Transcribed_RNA"/>
</dbReference>
<keyword evidence="11" id="KW-1015">Disulfide bond</keyword>
<evidence type="ECO:0000256" key="5">
    <source>
        <dbReference type="ARBA" id="ARBA00022525"/>
    </source>
</evidence>
<sequence length="345" mass="38934">MLDIKWCCLLVFSIFSCVQCMKVDRYEISMPNVRPNRPELYICTPVKVDPSNPYYIIGFEPNATMHVVHHIILYGCTEPGASLPVWNCGEMFGDSTDNPEFQPYSPCAAGSQIIYAWARDAPRLLLPEGVGFKVGGDTAVQYLVLQVHYAHIEGFRDGHTDASGITLQYTRRPLTKEAGVLLLGTGGKIPALSVENMETSCIMTENKEIHPFAYRTHTHALGKEVQGYVVKKNNDVNKKDEWILLGKRDPMKPQMFYEVDVNTTIHKGDVMAARCVMKNYRSHETYIGSTGKDEMCNFYLMYWVENAPPLETKYCFSEGPPNYYWGLGDNLNNIPDPGYVTNALV</sequence>
<dbReference type="InterPro" id="IPR000323">
    <property type="entry name" value="Cu2_ascorb_mOase_N"/>
</dbReference>
<keyword evidence="5" id="KW-0964">Secreted</keyword>
<dbReference type="InterPro" id="IPR036939">
    <property type="entry name" value="Cu2_ascorb_mOase_N_sf"/>
</dbReference>
<evidence type="ECO:0000256" key="6">
    <source>
        <dbReference type="ARBA" id="ARBA00022723"/>
    </source>
</evidence>
<dbReference type="Gene3D" id="2.60.120.230">
    <property type="match status" value="1"/>
</dbReference>
<keyword evidence="7 14" id="KW-0732">Signal</keyword>
<accession>A0A8D8VTI6</accession>
<comment type="cofactor">
    <cofactor evidence="1">
        <name>Cu(2+)</name>
        <dbReference type="ChEBI" id="CHEBI:29036"/>
    </cofactor>
</comment>
<feature type="signal peptide" evidence="14">
    <location>
        <begin position="1"/>
        <end position="20"/>
    </location>
</feature>
<reference evidence="17" key="1">
    <citation type="submission" date="2021-05" db="EMBL/GenBank/DDBJ databases">
        <authorList>
            <person name="Alioto T."/>
            <person name="Alioto T."/>
            <person name="Gomez Garrido J."/>
        </authorList>
    </citation>
    <scope>NUCLEOTIDE SEQUENCE</scope>
</reference>
<evidence type="ECO:0000256" key="9">
    <source>
        <dbReference type="ARBA" id="ARBA00023008"/>
    </source>
</evidence>
<keyword evidence="12" id="KW-0325">Glycoprotein</keyword>
<dbReference type="Pfam" id="PF03712">
    <property type="entry name" value="Cu2_monoox_C"/>
    <property type="match status" value="1"/>
</dbReference>
<comment type="similarity">
    <text evidence="3">Belongs to the copper type II ascorbate-dependent monooxygenase family.</text>
</comment>
<dbReference type="AlphaFoldDB" id="A0A8D8VTI6"/>
<dbReference type="FunFam" id="2.60.120.310:FF:000005">
    <property type="entry name" value="Peptidylglycine alpha-hydroxylating monooxygenase"/>
    <property type="match status" value="1"/>
</dbReference>
<dbReference type="GO" id="GO:0005507">
    <property type="term" value="F:copper ion binding"/>
    <property type="evidence" value="ECO:0007669"/>
    <property type="project" value="InterPro"/>
</dbReference>
<name>A0A8D8VTI6_9HEMI</name>
<evidence type="ECO:0000256" key="8">
    <source>
        <dbReference type="ARBA" id="ARBA00023002"/>
    </source>
</evidence>
<dbReference type="Gene3D" id="2.60.120.310">
    <property type="entry name" value="Copper type II, ascorbate-dependent monooxygenase, N-terminal domain"/>
    <property type="match status" value="1"/>
</dbReference>
<keyword evidence="10 17" id="KW-0503">Monooxygenase</keyword>
<dbReference type="EMBL" id="HBUF01084636">
    <property type="protein sequence ID" value="CAG6633989.1"/>
    <property type="molecule type" value="Transcribed_RNA"/>
</dbReference>
<dbReference type="InterPro" id="IPR008977">
    <property type="entry name" value="PHM/PNGase_F_dom_sf"/>
</dbReference>
<evidence type="ECO:0000259" key="15">
    <source>
        <dbReference type="Pfam" id="PF01082"/>
    </source>
</evidence>
<evidence type="ECO:0000256" key="7">
    <source>
        <dbReference type="ARBA" id="ARBA00022729"/>
    </source>
</evidence>
<dbReference type="EMBL" id="HBUF01084637">
    <property type="protein sequence ID" value="CAG6633993.1"/>
    <property type="molecule type" value="Transcribed_RNA"/>
</dbReference>
<dbReference type="InterPro" id="IPR024548">
    <property type="entry name" value="Cu2_monoox_C"/>
</dbReference>
<feature type="domain" description="Copper type II ascorbate-dependent monooxygenase N-terminal" evidence="15">
    <location>
        <begin position="27"/>
        <end position="154"/>
    </location>
</feature>
<dbReference type="EC" id="1.14.17.3" evidence="4"/>
<dbReference type="PROSITE" id="PS00085">
    <property type="entry name" value="CU2_MONOOXYGENASE_2"/>
    <property type="match status" value="1"/>
</dbReference>
<evidence type="ECO:0000256" key="10">
    <source>
        <dbReference type="ARBA" id="ARBA00023033"/>
    </source>
</evidence>
<evidence type="ECO:0000259" key="16">
    <source>
        <dbReference type="Pfam" id="PF03712"/>
    </source>
</evidence>
<evidence type="ECO:0000256" key="13">
    <source>
        <dbReference type="ARBA" id="ARBA00048431"/>
    </source>
</evidence>
<feature type="domain" description="Copper type II ascorbate-dependent monooxygenase C-terminal" evidence="16">
    <location>
        <begin position="176"/>
        <end position="325"/>
    </location>
</feature>
<dbReference type="Pfam" id="PF01082">
    <property type="entry name" value="Cu2_monooxygen"/>
    <property type="match status" value="1"/>
</dbReference>
<proteinExistence type="inferred from homology"/>
<organism evidence="17">
    <name type="scientific">Cacopsylla melanoneura</name>
    <dbReference type="NCBI Taxonomy" id="428564"/>
    <lineage>
        <taxon>Eukaryota</taxon>
        <taxon>Metazoa</taxon>
        <taxon>Ecdysozoa</taxon>
        <taxon>Arthropoda</taxon>
        <taxon>Hexapoda</taxon>
        <taxon>Insecta</taxon>
        <taxon>Pterygota</taxon>
        <taxon>Neoptera</taxon>
        <taxon>Paraneoptera</taxon>
        <taxon>Hemiptera</taxon>
        <taxon>Sternorrhyncha</taxon>
        <taxon>Psylloidea</taxon>
        <taxon>Psyllidae</taxon>
        <taxon>Psyllinae</taxon>
        <taxon>Cacopsylla</taxon>
    </lineage>
</organism>
<dbReference type="EMBL" id="HBUF01352533">
    <property type="protein sequence ID" value="CAG6714994.1"/>
    <property type="molecule type" value="Transcribed_RNA"/>
</dbReference>
<dbReference type="EMBL" id="HBUF01352535">
    <property type="protein sequence ID" value="CAG6714996.1"/>
    <property type="molecule type" value="Transcribed_RNA"/>
</dbReference>
<dbReference type="EMBL" id="HBUF01084635">
    <property type="protein sequence ID" value="CAG6633985.1"/>
    <property type="molecule type" value="Transcribed_RNA"/>
</dbReference>
<dbReference type="InterPro" id="IPR014784">
    <property type="entry name" value="Cu2_ascorb_mOase-like_C"/>
</dbReference>
<feature type="chain" id="PRO_5036428789" description="peptidylglycine monooxygenase" evidence="14">
    <location>
        <begin position="21"/>
        <end position="345"/>
    </location>
</feature>
<evidence type="ECO:0000256" key="4">
    <source>
        <dbReference type="ARBA" id="ARBA00012689"/>
    </source>
</evidence>
<keyword evidence="6" id="KW-0479">Metal-binding</keyword>
<dbReference type="GO" id="GO:0004504">
    <property type="term" value="F:peptidylglycine monooxygenase activity"/>
    <property type="evidence" value="ECO:0007669"/>
    <property type="project" value="UniProtKB-EC"/>
</dbReference>
<protein>
    <recommendedName>
        <fullName evidence="4">peptidylglycine monooxygenase</fullName>
        <ecNumber evidence="4">1.14.17.3</ecNumber>
    </recommendedName>
</protein>
<keyword evidence="9" id="KW-0186">Copper</keyword>
<dbReference type="EMBL" id="HBUF01084638">
    <property type="protein sequence ID" value="CAG6633997.1"/>
    <property type="molecule type" value="Transcribed_RNA"/>
</dbReference>
<evidence type="ECO:0000256" key="3">
    <source>
        <dbReference type="ARBA" id="ARBA00010676"/>
    </source>
</evidence>
<evidence type="ECO:0000313" key="17">
    <source>
        <dbReference type="EMBL" id="CAG6633993.1"/>
    </source>
</evidence>
<evidence type="ECO:0000256" key="11">
    <source>
        <dbReference type="ARBA" id="ARBA00023157"/>
    </source>
</evidence>
<evidence type="ECO:0000256" key="1">
    <source>
        <dbReference type="ARBA" id="ARBA00001973"/>
    </source>
</evidence>